<dbReference type="InterPro" id="IPR003609">
    <property type="entry name" value="Pan_app"/>
</dbReference>
<keyword evidence="2" id="KW-0472">Membrane</keyword>
<sequence>MQLEHRGRPRGWRLEHGRGRRLEHGRGRGVLICRRRAGATTASLSLKEEQLVPGTPPDQPPAQLMSASFRAASGECSLSELDRFSAGPGDSLVADPNADYYESNCVSDPVRMCEFQPIPDKILKTVDVVFQEVASRDDCQRLCLGANFRCHTFDYGDTGAGVCRLSHHGQASLAHVREPYLEIPGATSYERQSCYNVTLQCADDHMTATVHTSRVFNGKIYARNSPNSCVLDVHHQMAVSFRLGYQDLSCDVRQDPSGVFTSDIVIQHHDQIVTSSDVGLSLRCLYQLGEQTVQHWTGLSVDGRLPSADQHTALVRSPNVTMSVTDRSGNDISTAQVGDPLALQFAIVDKNSPYEILVRSLLAQDGVDSAEIVLIDERGCPTDPSIMGAVAQVAGSGQLLTVPFDAFKFPSSDLVQFKALVTPCVPRCRPVSCDRRGASGPPRQAVSHGRRRRAVGGGRHDDVLVVQKIRIADTFEFPAEWELAGAGGGGRRPADWRLHVTGPALAAAALLTAQLCVLLGWLYLRRRDAGRAKVQYYVNSSAAQRQPPTPRLR</sequence>
<dbReference type="Pfam" id="PF25057">
    <property type="entry name" value="CUT_N"/>
    <property type="match status" value="1"/>
</dbReference>
<dbReference type="SMART" id="SM00473">
    <property type="entry name" value="PAN_AP"/>
    <property type="match status" value="1"/>
</dbReference>
<feature type="domain" description="Apple" evidence="3">
    <location>
        <begin position="113"/>
        <end position="194"/>
    </location>
</feature>
<reference evidence="5 6" key="1">
    <citation type="submission" date="2019-07" db="EMBL/GenBank/DDBJ databases">
        <title>Draft genome assembly of a fouling barnacle, Amphibalanus amphitrite (Darwin, 1854): The first reference genome for Thecostraca.</title>
        <authorList>
            <person name="Kim W."/>
        </authorList>
    </citation>
    <scope>NUCLEOTIDE SEQUENCE [LARGE SCALE GENOMIC DNA]</scope>
    <source>
        <strain evidence="5">SNU_AA5</strain>
        <tissue evidence="5">Soma without cirri and trophi</tissue>
    </source>
</reference>
<dbReference type="PANTHER" id="PTHR47327">
    <property type="entry name" value="FI18240P1-RELATED"/>
    <property type="match status" value="1"/>
</dbReference>
<evidence type="ECO:0000259" key="4">
    <source>
        <dbReference type="PROSITE" id="PS51034"/>
    </source>
</evidence>
<evidence type="ECO:0000313" key="6">
    <source>
        <dbReference type="Proteomes" id="UP000440578"/>
    </source>
</evidence>
<dbReference type="InterPro" id="IPR052774">
    <property type="entry name" value="Celegans_DevNeuronal_Protein"/>
</dbReference>
<evidence type="ECO:0000259" key="3">
    <source>
        <dbReference type="PROSITE" id="PS50948"/>
    </source>
</evidence>
<dbReference type="EMBL" id="VIIS01000132">
    <property type="protein sequence ID" value="KAF0312834.1"/>
    <property type="molecule type" value="Genomic_DNA"/>
</dbReference>
<evidence type="ECO:0008006" key="7">
    <source>
        <dbReference type="Google" id="ProtNLM"/>
    </source>
</evidence>
<dbReference type="InterPro" id="IPR001507">
    <property type="entry name" value="ZP_dom"/>
</dbReference>
<evidence type="ECO:0000313" key="5">
    <source>
        <dbReference type="EMBL" id="KAF0312834.1"/>
    </source>
</evidence>
<organism evidence="5 6">
    <name type="scientific">Amphibalanus amphitrite</name>
    <name type="common">Striped barnacle</name>
    <name type="synonym">Balanus amphitrite</name>
    <dbReference type="NCBI Taxonomy" id="1232801"/>
    <lineage>
        <taxon>Eukaryota</taxon>
        <taxon>Metazoa</taxon>
        <taxon>Ecdysozoa</taxon>
        <taxon>Arthropoda</taxon>
        <taxon>Crustacea</taxon>
        <taxon>Multicrustacea</taxon>
        <taxon>Cirripedia</taxon>
        <taxon>Thoracica</taxon>
        <taxon>Thoracicalcarea</taxon>
        <taxon>Balanomorpha</taxon>
        <taxon>Balanoidea</taxon>
        <taxon>Balanidae</taxon>
        <taxon>Amphibalaninae</taxon>
        <taxon>Amphibalanus</taxon>
    </lineage>
</organism>
<dbReference type="Gene3D" id="3.50.4.10">
    <property type="entry name" value="Hepatocyte Growth Factor"/>
    <property type="match status" value="1"/>
</dbReference>
<dbReference type="PROSITE" id="PS51034">
    <property type="entry name" value="ZP_2"/>
    <property type="match status" value="1"/>
</dbReference>
<feature type="domain" description="ZP" evidence="4">
    <location>
        <begin position="200"/>
        <end position="440"/>
    </location>
</feature>
<proteinExistence type="predicted"/>
<keyword evidence="2" id="KW-0812">Transmembrane</keyword>
<evidence type="ECO:0000256" key="1">
    <source>
        <dbReference type="SAM" id="MobiDB-lite"/>
    </source>
</evidence>
<dbReference type="InterPro" id="IPR056953">
    <property type="entry name" value="CUT_N"/>
</dbReference>
<dbReference type="SMART" id="SM00241">
    <property type="entry name" value="ZP"/>
    <property type="match status" value="1"/>
</dbReference>
<keyword evidence="2" id="KW-1133">Transmembrane helix</keyword>
<dbReference type="AlphaFoldDB" id="A0A6A4XA15"/>
<feature type="transmembrane region" description="Helical" evidence="2">
    <location>
        <begin position="504"/>
        <end position="524"/>
    </location>
</feature>
<comment type="caution">
    <text evidence="5">The sequence shown here is derived from an EMBL/GenBank/DDBJ whole genome shotgun (WGS) entry which is preliminary data.</text>
</comment>
<keyword evidence="6" id="KW-1185">Reference proteome</keyword>
<dbReference type="Pfam" id="PF00024">
    <property type="entry name" value="PAN_1"/>
    <property type="match status" value="1"/>
</dbReference>
<feature type="region of interest" description="Disordered" evidence="1">
    <location>
        <begin position="436"/>
        <end position="455"/>
    </location>
</feature>
<dbReference type="PANTHER" id="PTHR47327:SF2">
    <property type="entry name" value="FI18240P1-RELATED"/>
    <property type="match status" value="1"/>
</dbReference>
<dbReference type="SUPFAM" id="SSF57414">
    <property type="entry name" value="Hairpin loop containing domain-like"/>
    <property type="match status" value="1"/>
</dbReference>
<dbReference type="Proteomes" id="UP000440578">
    <property type="component" value="Unassembled WGS sequence"/>
</dbReference>
<dbReference type="OrthoDB" id="5867217at2759"/>
<name>A0A6A4XA15_AMPAM</name>
<dbReference type="PROSITE" id="PS50948">
    <property type="entry name" value="PAN"/>
    <property type="match status" value="1"/>
</dbReference>
<evidence type="ECO:0000256" key="2">
    <source>
        <dbReference type="SAM" id="Phobius"/>
    </source>
</evidence>
<gene>
    <name evidence="5" type="ORF">FJT64_016504</name>
</gene>
<accession>A0A6A4XA15</accession>
<dbReference type="GO" id="GO:0009653">
    <property type="term" value="P:anatomical structure morphogenesis"/>
    <property type="evidence" value="ECO:0007669"/>
    <property type="project" value="TreeGrafter"/>
</dbReference>
<protein>
    <recommendedName>
        <fullName evidence="7">ZP domain-containing protein</fullName>
    </recommendedName>
</protein>
<dbReference type="CDD" id="cd01099">
    <property type="entry name" value="PAN_AP_HGF"/>
    <property type="match status" value="1"/>
</dbReference>